<dbReference type="GO" id="GO:0003676">
    <property type="term" value="F:nucleic acid binding"/>
    <property type="evidence" value="ECO:0007669"/>
    <property type="project" value="InterPro"/>
</dbReference>
<sequence length="264" mass="29406">MSEGPPDDVRTWRSWANKQQTARPVAVWRPQPLAVPDNDGIARRRLAREVEVRRLESSSGGEYHEVSSILDTDFSAFCGPHDTPPRTYDVIVVDPPWADEGGSFVVKDLCRIPFKTLVPSGVSCVWVHGAVFAATVLSMQSLGFHLIDSICWVLQDELGAEVVHRVVRGSDLRESHVTLLIFQGIANERGGAVSLTPLSSDVIIESQMWRRARVSPLSHNVRVKPDFAYDAVRLMASASPWTNLLELWGPPGEPRFGWTVFVER</sequence>
<dbReference type="GO" id="GO:0008168">
    <property type="term" value="F:methyltransferase activity"/>
    <property type="evidence" value="ECO:0007669"/>
    <property type="project" value="InterPro"/>
</dbReference>
<evidence type="ECO:0000313" key="2">
    <source>
        <dbReference type="EMBL" id="OSX75991.1"/>
    </source>
</evidence>
<dbReference type="Proteomes" id="UP000218209">
    <property type="component" value="Unassembled WGS sequence"/>
</dbReference>
<organism evidence="2 3">
    <name type="scientific">Porphyra umbilicalis</name>
    <name type="common">Purple laver</name>
    <name type="synonym">Red alga</name>
    <dbReference type="NCBI Taxonomy" id="2786"/>
    <lineage>
        <taxon>Eukaryota</taxon>
        <taxon>Rhodophyta</taxon>
        <taxon>Bangiophyceae</taxon>
        <taxon>Bangiales</taxon>
        <taxon>Bangiaceae</taxon>
        <taxon>Porphyra</taxon>
    </lineage>
</organism>
<dbReference type="InterPro" id="IPR029063">
    <property type="entry name" value="SAM-dependent_MTases_sf"/>
</dbReference>
<dbReference type="SUPFAM" id="SSF53335">
    <property type="entry name" value="S-adenosyl-L-methionine-dependent methyltransferases"/>
    <property type="match status" value="1"/>
</dbReference>
<evidence type="ECO:0000313" key="3">
    <source>
        <dbReference type="Proteomes" id="UP000218209"/>
    </source>
</evidence>
<dbReference type="EMBL" id="KV918883">
    <property type="protein sequence ID" value="OSX75991.1"/>
    <property type="molecule type" value="Genomic_DNA"/>
</dbReference>
<evidence type="ECO:0000256" key="1">
    <source>
        <dbReference type="PROSITE-ProRule" id="PRU00489"/>
    </source>
</evidence>
<accession>A0A1X6P536</accession>
<dbReference type="InterPro" id="IPR007757">
    <property type="entry name" value="MT-A70-like"/>
</dbReference>
<dbReference type="InterPro" id="IPR002052">
    <property type="entry name" value="DNA_methylase_N6_adenine_CS"/>
</dbReference>
<proteinExistence type="inferred from homology"/>
<keyword evidence="3" id="KW-1185">Reference proteome</keyword>
<reference evidence="2 3" key="1">
    <citation type="submission" date="2017-03" db="EMBL/GenBank/DDBJ databases">
        <title>WGS assembly of Porphyra umbilicalis.</title>
        <authorList>
            <person name="Brawley S.H."/>
            <person name="Blouin N.A."/>
            <person name="Ficko-Blean E."/>
            <person name="Wheeler G.L."/>
            <person name="Lohr M."/>
            <person name="Goodson H.V."/>
            <person name="Jenkins J.W."/>
            <person name="Blaby-Haas C.E."/>
            <person name="Helliwell K.E."/>
            <person name="Chan C."/>
            <person name="Marriage T."/>
            <person name="Bhattacharya D."/>
            <person name="Klein A.S."/>
            <person name="Badis Y."/>
            <person name="Brodie J."/>
            <person name="Cao Y."/>
            <person name="Collen J."/>
            <person name="Dittami S.M."/>
            <person name="Gachon C.M."/>
            <person name="Green B.R."/>
            <person name="Karpowicz S."/>
            <person name="Kim J.W."/>
            <person name="Kudahl U."/>
            <person name="Lin S."/>
            <person name="Michel G."/>
            <person name="Mittag M."/>
            <person name="Olson B.J."/>
            <person name="Pangilinan J."/>
            <person name="Peng Y."/>
            <person name="Qiu H."/>
            <person name="Shu S."/>
            <person name="Singer J.T."/>
            <person name="Smith A.G."/>
            <person name="Sprecher B.N."/>
            <person name="Wagner V."/>
            <person name="Wang W."/>
            <person name="Wang Z.-Y."/>
            <person name="Yan J."/>
            <person name="Yarish C."/>
            <person name="Zoeuner-Riek S."/>
            <person name="Zhuang Y."/>
            <person name="Zou Y."/>
            <person name="Lindquist E.A."/>
            <person name="Grimwood J."/>
            <person name="Barry K."/>
            <person name="Rokhsar D.S."/>
            <person name="Schmutz J."/>
            <person name="Stiller J.W."/>
            <person name="Grossman A.R."/>
            <person name="Prochnik S.E."/>
        </authorList>
    </citation>
    <scope>NUCLEOTIDE SEQUENCE [LARGE SCALE GENOMIC DNA]</scope>
    <source>
        <strain evidence="2">4086291</strain>
    </source>
</reference>
<comment type="similarity">
    <text evidence="1">Belongs to the MT-A70-like family.</text>
</comment>
<name>A0A1X6P536_PORUM</name>
<protein>
    <submittedName>
        <fullName evidence="2">Uncharacterized protein</fullName>
    </submittedName>
</protein>
<gene>
    <name evidence="2" type="ORF">BU14_0212s0011</name>
</gene>
<dbReference type="AlphaFoldDB" id="A0A1X6P536"/>
<dbReference type="PROSITE" id="PS00092">
    <property type="entry name" value="N6_MTASE"/>
    <property type="match status" value="1"/>
</dbReference>
<dbReference type="PROSITE" id="PS51143">
    <property type="entry name" value="MT_A70"/>
    <property type="match status" value="1"/>
</dbReference>
<dbReference type="GO" id="GO:0032259">
    <property type="term" value="P:methylation"/>
    <property type="evidence" value="ECO:0007669"/>
    <property type="project" value="InterPro"/>
</dbReference>